<keyword evidence="1" id="KW-1133">Transmembrane helix</keyword>
<feature type="transmembrane region" description="Helical" evidence="1">
    <location>
        <begin position="81"/>
        <end position="102"/>
    </location>
</feature>
<reference evidence="2" key="1">
    <citation type="journal article" date="2015" name="Sci. Adv.">
        <title>Recurrent DNA virus domestication leading to different parasite virulence strategies.</title>
        <authorList>
            <person name="Pichon A."/>
            <person name="Bezier A."/>
            <person name="Urbach S."/>
            <person name="Aury J.M."/>
            <person name="Jouan V."/>
            <person name="Ravallec M."/>
            <person name="Guy J."/>
            <person name="Cousserans F."/>
            <person name="Theze J."/>
            <person name="Gauthier J."/>
            <person name="Demettre E."/>
            <person name="Schmieder S."/>
            <person name="Wurmser F."/>
            <person name="Sibut V."/>
            <person name="Poirie M."/>
            <person name="Colinet D."/>
            <person name="da Silva C."/>
            <person name="Couloux A."/>
            <person name="Barbe V."/>
            <person name="Drezen J.M."/>
            <person name="Volkoff A.N."/>
        </authorList>
    </citation>
    <scope>NUCLEOTIDE SEQUENCE</scope>
</reference>
<dbReference type="EMBL" id="KP972597">
    <property type="protein sequence ID" value="AJZ73119.1"/>
    <property type="molecule type" value="Genomic_DNA"/>
</dbReference>
<protein>
    <submittedName>
        <fullName evidence="2">Uncharacterized protein</fullName>
    </submittedName>
</protein>
<evidence type="ECO:0000256" key="1">
    <source>
        <dbReference type="SAM" id="Phobius"/>
    </source>
</evidence>
<dbReference type="GeneID" id="122408212"/>
<dbReference type="RefSeq" id="NP_001401921.1">
    <property type="nucleotide sequence ID" value="NM_001414992.1"/>
</dbReference>
<name>A0A0U1ZKY4_9HYME</name>
<keyword evidence="1" id="KW-0472">Membrane</keyword>
<accession>A0A0U1ZKY4</accession>
<keyword evidence="1" id="KW-0812">Transmembrane</keyword>
<sequence>MSSYDVYHASNGKLKEYIPDCEALATSVWRSSIIILFIIGLVLALVIAFVISNSLSTDSDDRAEKDDIEQNMKLAKRTEGISSAVLVILALLFTVSFHSFLLHGRPKKIAPACFFMQERVSNALL</sequence>
<feature type="transmembrane region" description="Helical" evidence="1">
    <location>
        <begin position="33"/>
        <end position="51"/>
    </location>
</feature>
<dbReference type="AlphaFoldDB" id="A0A0U1ZKY4"/>
<evidence type="ECO:0000313" key="2">
    <source>
        <dbReference type="EMBL" id="AJZ73119.1"/>
    </source>
</evidence>
<organism evidence="2">
    <name type="scientific">Venturia canescens</name>
    <dbReference type="NCBI Taxonomy" id="32260"/>
    <lineage>
        <taxon>Eukaryota</taxon>
        <taxon>Metazoa</taxon>
        <taxon>Ecdysozoa</taxon>
        <taxon>Arthropoda</taxon>
        <taxon>Hexapoda</taxon>
        <taxon>Insecta</taxon>
        <taxon>Pterygota</taxon>
        <taxon>Neoptera</taxon>
        <taxon>Endopterygota</taxon>
        <taxon>Hymenoptera</taxon>
        <taxon>Apocrita</taxon>
        <taxon>Ichneumonoidea</taxon>
        <taxon>Ichneumonidae</taxon>
        <taxon>Campopleginae</taxon>
        <taxon>Dusona group</taxon>
        <taxon>Venturia</taxon>
    </lineage>
</organism>
<proteinExistence type="predicted"/>